<keyword evidence="3 4" id="KW-0663">Pyridoxal phosphate</keyword>
<dbReference type="GO" id="GO:0000271">
    <property type="term" value="P:polysaccharide biosynthetic process"/>
    <property type="evidence" value="ECO:0007669"/>
    <property type="project" value="TreeGrafter"/>
</dbReference>
<dbReference type="InterPro" id="IPR015422">
    <property type="entry name" value="PyrdxlP-dep_Trfase_small"/>
</dbReference>
<evidence type="ECO:0000256" key="4">
    <source>
        <dbReference type="RuleBase" id="RU004508"/>
    </source>
</evidence>
<gene>
    <name evidence="5" type="ORF">SCARUB_00722</name>
</gene>
<keyword evidence="5" id="KW-0032">Aminotransferase</keyword>
<sequence>MLKKIPTTAVPLSIFEILKGFKSFFGNKSYIEEFEYSFARYMGSSHAFSFNCCTASIYVFLKAIKKLSNRQEVVIPAYTVPTLVLPIRKAGLKPVLCESSLDNFTMDFECLPDVINDNTLCVLPIYHFGFPYEIDLPLKLASEKEFFILEDTAQAPGAMLDGKKVGTLGDAGCFSLCRGKNFSTFSGGMLVTNSDELANFVREERNLLPRQKFSFEITSPFILTLYSLVTRPIIYGSFYKLISPFKHTTVHESFESKQYSNFQAIIGLSLLNRLDEFNGIRLKKGMALYEALKDNEHIILPRVTKNSTPVFNHLPVVFKEIKTMERVQAELWDRGIDTGRMYLKPVHHLYDLGYDKQKELFPKALYIAERLITIPSHPYLDNKSIEIIINVFKRL</sequence>
<evidence type="ECO:0000313" key="6">
    <source>
        <dbReference type="Proteomes" id="UP000094056"/>
    </source>
</evidence>
<evidence type="ECO:0000256" key="1">
    <source>
        <dbReference type="ARBA" id="ARBA00037999"/>
    </source>
</evidence>
<dbReference type="PIRSF" id="PIRSF000390">
    <property type="entry name" value="PLP_StrS"/>
    <property type="match status" value="1"/>
</dbReference>
<dbReference type="GO" id="GO:0030170">
    <property type="term" value="F:pyridoxal phosphate binding"/>
    <property type="evidence" value="ECO:0007669"/>
    <property type="project" value="TreeGrafter"/>
</dbReference>
<keyword evidence="5" id="KW-0808">Transferase</keyword>
<dbReference type="Gene3D" id="3.40.640.10">
    <property type="entry name" value="Type I PLP-dependent aspartate aminotransferase-like (Major domain)"/>
    <property type="match status" value="1"/>
</dbReference>
<feature type="modified residue" description="N6-(pyridoxal phosphate)lysine" evidence="3">
    <location>
        <position position="180"/>
    </location>
</feature>
<evidence type="ECO:0000313" key="5">
    <source>
        <dbReference type="EMBL" id="ODS34152.1"/>
    </source>
</evidence>
<evidence type="ECO:0000256" key="3">
    <source>
        <dbReference type="PIRSR" id="PIRSR000390-2"/>
    </source>
</evidence>
<dbReference type="SUPFAM" id="SSF53383">
    <property type="entry name" value="PLP-dependent transferases"/>
    <property type="match status" value="1"/>
</dbReference>
<dbReference type="GO" id="GO:0008483">
    <property type="term" value="F:transaminase activity"/>
    <property type="evidence" value="ECO:0007669"/>
    <property type="project" value="UniProtKB-KW"/>
</dbReference>
<dbReference type="Gene3D" id="3.90.1150.10">
    <property type="entry name" value="Aspartate Aminotransferase, domain 1"/>
    <property type="match status" value="1"/>
</dbReference>
<dbReference type="PANTHER" id="PTHR30244">
    <property type="entry name" value="TRANSAMINASE"/>
    <property type="match status" value="1"/>
</dbReference>
<dbReference type="Pfam" id="PF01041">
    <property type="entry name" value="DegT_DnrJ_EryC1"/>
    <property type="match status" value="2"/>
</dbReference>
<organism evidence="5 6">
    <name type="scientific">Candidatus Scalindua rubra</name>
    <dbReference type="NCBI Taxonomy" id="1872076"/>
    <lineage>
        <taxon>Bacteria</taxon>
        <taxon>Pseudomonadati</taxon>
        <taxon>Planctomycetota</taxon>
        <taxon>Candidatus Brocadiia</taxon>
        <taxon>Candidatus Brocadiales</taxon>
        <taxon>Candidatus Scalinduaceae</taxon>
        <taxon>Candidatus Scalindua</taxon>
    </lineage>
</organism>
<name>A0A1E3XEU5_9BACT</name>
<accession>A0A1E3XEU5</accession>
<protein>
    <submittedName>
        <fullName evidence="5">Aminotransferase</fullName>
    </submittedName>
</protein>
<comment type="similarity">
    <text evidence="1 4">Belongs to the DegT/DnrJ/EryC1 family.</text>
</comment>
<comment type="caution">
    <text evidence="5">The sequence shown here is derived from an EMBL/GenBank/DDBJ whole genome shotgun (WGS) entry which is preliminary data.</text>
</comment>
<dbReference type="EMBL" id="MAYW01000012">
    <property type="protein sequence ID" value="ODS34152.1"/>
    <property type="molecule type" value="Genomic_DNA"/>
</dbReference>
<feature type="active site" description="Proton acceptor" evidence="2">
    <location>
        <position position="180"/>
    </location>
</feature>
<proteinExistence type="inferred from homology"/>
<dbReference type="Proteomes" id="UP000094056">
    <property type="component" value="Unassembled WGS sequence"/>
</dbReference>
<dbReference type="InterPro" id="IPR015424">
    <property type="entry name" value="PyrdxlP-dep_Trfase"/>
</dbReference>
<dbReference type="InterPro" id="IPR000653">
    <property type="entry name" value="DegT/StrS_aminotransferase"/>
</dbReference>
<evidence type="ECO:0000256" key="2">
    <source>
        <dbReference type="PIRSR" id="PIRSR000390-1"/>
    </source>
</evidence>
<dbReference type="InterPro" id="IPR015421">
    <property type="entry name" value="PyrdxlP-dep_Trfase_major"/>
</dbReference>
<dbReference type="PANTHER" id="PTHR30244:SF34">
    <property type="entry name" value="DTDP-4-AMINO-4,6-DIDEOXYGALACTOSE TRANSAMINASE"/>
    <property type="match status" value="1"/>
</dbReference>
<dbReference type="AlphaFoldDB" id="A0A1E3XEU5"/>
<reference evidence="5 6" key="1">
    <citation type="submission" date="2016-07" db="EMBL/GenBank/DDBJ databases">
        <title>Draft genome of Scalindua rubra, obtained from a brine-seawater interface in the Red Sea, sheds light on salt adaptation in anammox bacteria.</title>
        <authorList>
            <person name="Speth D.R."/>
            <person name="Lagkouvardos I."/>
            <person name="Wang Y."/>
            <person name="Qian P.-Y."/>
            <person name="Dutilh B.E."/>
            <person name="Jetten M.S."/>
        </authorList>
    </citation>
    <scope>NUCLEOTIDE SEQUENCE [LARGE SCALE GENOMIC DNA]</scope>
    <source>
        <strain evidence="5">BSI-1</strain>
    </source>
</reference>